<keyword evidence="5" id="KW-0255">Endonuclease</keyword>
<feature type="domain" description="AP2/ERF" evidence="4">
    <location>
        <begin position="98"/>
        <end position="153"/>
    </location>
</feature>
<reference evidence="5 6" key="1">
    <citation type="journal article" date="2015" name="Genome Announc.">
        <title>Complete Genome Sequence of Bacillus megaterium Siphophage Stahl.</title>
        <authorList>
            <person name="Brizendine A.M."/>
            <person name="Rousseau S."/>
            <person name="Hernandez A.C."/>
            <person name="Kuty Everett G.F."/>
        </authorList>
    </citation>
    <scope>NUCLEOTIDE SEQUENCE [LARGE SCALE GENOMIC DNA]</scope>
</reference>
<sequence length="222" mass="25987">MKKIPLSQGKEAIVDDGDYEIISRFNWYFNNGYASRLKRINGERFRIYLHRFILGVIDPNVVVDHINGNKLDNRKSNLRICTPQQNKWNRKSISGSSVYLGVSKKKETSWRVSITKDKKDYDLGTYDNEIDAALIYNRKAIELFGEFASLNPVEDDGRKIITKRDKTKTSKHKYINWYKAGQSFCLRITINKEKIHFGYFKKEEDAVEFKRIVSNLFELGVE</sequence>
<dbReference type="GO" id="GO:0003700">
    <property type="term" value="F:DNA-binding transcription factor activity"/>
    <property type="evidence" value="ECO:0007669"/>
    <property type="project" value="InterPro"/>
</dbReference>
<dbReference type="RefSeq" id="YP_009203679.1">
    <property type="nucleotide sequence ID" value="NC_028856.1"/>
</dbReference>
<dbReference type="Pfam" id="PF13392">
    <property type="entry name" value="HNH_3"/>
    <property type="match status" value="1"/>
</dbReference>
<accession>A0A0E3M1E6</accession>
<evidence type="ECO:0000256" key="1">
    <source>
        <dbReference type="ARBA" id="ARBA00023015"/>
    </source>
</evidence>
<dbReference type="GO" id="GO:0003677">
    <property type="term" value="F:DNA binding"/>
    <property type="evidence" value="ECO:0007669"/>
    <property type="project" value="UniProtKB-KW"/>
</dbReference>
<dbReference type="GO" id="GO:0004519">
    <property type="term" value="F:endonuclease activity"/>
    <property type="evidence" value="ECO:0007669"/>
    <property type="project" value="UniProtKB-KW"/>
</dbReference>
<dbReference type="OrthoDB" id="25875at10239"/>
<keyword evidence="3" id="KW-0804">Transcription</keyword>
<dbReference type="Gene3D" id="3.90.75.20">
    <property type="match status" value="1"/>
</dbReference>
<organism evidence="5 6">
    <name type="scientific">Bacillus phage Stahl</name>
    <dbReference type="NCBI Taxonomy" id="1610832"/>
    <lineage>
        <taxon>Viruses</taxon>
        <taxon>Duplodnaviria</taxon>
        <taxon>Heunggongvirae</taxon>
        <taxon>Uroviricota</taxon>
        <taxon>Caudoviricetes</taxon>
        <taxon>Slashvirus</taxon>
        <taxon>Slashvirus stahl</taxon>
    </lineage>
</organism>
<evidence type="ECO:0000313" key="6">
    <source>
        <dbReference type="Proteomes" id="UP000033015"/>
    </source>
</evidence>
<dbReference type="Gene3D" id="3.30.730.10">
    <property type="entry name" value="AP2/ERF domain"/>
    <property type="match status" value="1"/>
</dbReference>
<dbReference type="GeneID" id="26647878"/>
<proteinExistence type="predicted"/>
<evidence type="ECO:0000256" key="2">
    <source>
        <dbReference type="ARBA" id="ARBA00023125"/>
    </source>
</evidence>
<dbReference type="InterPro" id="IPR036955">
    <property type="entry name" value="AP2/ERF_dom_sf"/>
</dbReference>
<gene>
    <name evidence="5" type="ORF">CPT_Stahl75</name>
</gene>
<keyword evidence="6" id="KW-1185">Reference proteome</keyword>
<dbReference type="Proteomes" id="UP000033015">
    <property type="component" value="Segment"/>
</dbReference>
<dbReference type="SMART" id="SM00380">
    <property type="entry name" value="AP2"/>
    <property type="match status" value="1"/>
</dbReference>
<dbReference type="InterPro" id="IPR044925">
    <property type="entry name" value="His-Me_finger_sf"/>
</dbReference>
<dbReference type="InterPro" id="IPR003615">
    <property type="entry name" value="HNH_nuc"/>
</dbReference>
<name>A0A0E3M1E6_9CAUD</name>
<dbReference type="SUPFAM" id="SSF54171">
    <property type="entry name" value="DNA-binding domain"/>
    <property type="match status" value="1"/>
</dbReference>
<dbReference type="InterPro" id="IPR016177">
    <property type="entry name" value="DNA-bd_dom_sf"/>
</dbReference>
<keyword evidence="5" id="KW-0378">Hydrolase</keyword>
<keyword evidence="1" id="KW-0805">Transcription regulation</keyword>
<evidence type="ECO:0000313" key="5">
    <source>
        <dbReference type="EMBL" id="AKA61503.1"/>
    </source>
</evidence>
<dbReference type="EMBL" id="KP696447">
    <property type="protein sequence ID" value="AKA61503.1"/>
    <property type="molecule type" value="Genomic_DNA"/>
</dbReference>
<evidence type="ECO:0000256" key="3">
    <source>
        <dbReference type="ARBA" id="ARBA00023163"/>
    </source>
</evidence>
<dbReference type="PROSITE" id="PS51032">
    <property type="entry name" value="AP2_ERF"/>
    <property type="match status" value="1"/>
</dbReference>
<dbReference type="SUPFAM" id="SSF54060">
    <property type="entry name" value="His-Me finger endonucleases"/>
    <property type="match status" value="1"/>
</dbReference>
<protein>
    <submittedName>
        <fullName evidence="5">HNH homing endonuclease</fullName>
    </submittedName>
</protein>
<keyword evidence="5" id="KW-0540">Nuclease</keyword>
<dbReference type="KEGG" id="vg:26647878"/>
<reference evidence="6" key="2">
    <citation type="submission" date="2015-01" db="EMBL/GenBank/DDBJ databases">
        <title>Complete Genome of Bacillus megaterium Siphophage Stahl.</title>
        <authorList>
            <person name="Brizendine A.M."/>
            <person name="Rousseau S."/>
            <person name="Hernandez A.C."/>
            <person name="Everett G.F.K."/>
        </authorList>
    </citation>
    <scope>NUCLEOTIDE SEQUENCE [LARGE SCALE GENOMIC DNA]</scope>
</reference>
<keyword evidence="2" id="KW-0238">DNA-binding</keyword>
<evidence type="ECO:0000259" key="4">
    <source>
        <dbReference type="PROSITE" id="PS51032"/>
    </source>
</evidence>
<dbReference type="InterPro" id="IPR001471">
    <property type="entry name" value="AP2/ERF_dom"/>
</dbReference>